<dbReference type="InterPro" id="IPR006439">
    <property type="entry name" value="HAD-SF_hydro_IA"/>
</dbReference>
<dbReference type="Proteomes" id="UP000189796">
    <property type="component" value="Chromosome I"/>
</dbReference>
<name>A0A1M5X7C2_9BRAD</name>
<keyword evidence="1" id="KW-0378">Hydrolase</keyword>
<dbReference type="PANTHER" id="PTHR43316:SF3">
    <property type="entry name" value="HALOACID DEHALOGENASE, TYPE II (AFU_ORTHOLOGUE AFUA_2G07750)-RELATED"/>
    <property type="match status" value="1"/>
</dbReference>
<dbReference type="InterPro" id="IPR051540">
    <property type="entry name" value="S-2-haloacid_dehalogenase"/>
</dbReference>
<dbReference type="RefSeq" id="WP_079605343.1">
    <property type="nucleotide sequence ID" value="NZ_LT670817.1"/>
</dbReference>
<dbReference type="OrthoDB" id="7989657at2"/>
<protein>
    <submittedName>
        <fullName evidence="2">2-haloacid dehalogenase</fullName>
    </submittedName>
</protein>
<reference evidence="2 3" key="1">
    <citation type="submission" date="2016-11" db="EMBL/GenBank/DDBJ databases">
        <authorList>
            <person name="Jaros S."/>
            <person name="Januszkiewicz K."/>
            <person name="Wedrychowicz H."/>
        </authorList>
    </citation>
    <scope>NUCLEOTIDE SEQUENCE [LARGE SCALE GENOMIC DNA]</scope>
    <source>
        <strain evidence="2 3">GAS138</strain>
    </source>
</reference>
<sequence length="199" mass="21662">MARIWYDDLVFYGSVIASSGSYPGTFIELGQAALQMEASAYDVELRPADIDELKTQILSMRMFPDVPDGLHMLKDAGFRLATLTNSPPGAQGSEFQLSHAGIADLFEQHFNTSSVRTYKVAPSAYHMVAEQMGVPMSACCMITAHQWDALGAQFVGYSSALMHRPGQATLPMLGLPQPLAVARDLPGVATQLIQIRRGR</sequence>
<dbReference type="AlphaFoldDB" id="A0A1M5X7C2"/>
<dbReference type="PRINTS" id="PR00413">
    <property type="entry name" value="HADHALOGNASE"/>
</dbReference>
<dbReference type="EMBL" id="LT670817">
    <property type="protein sequence ID" value="SHH95394.1"/>
    <property type="molecule type" value="Genomic_DNA"/>
</dbReference>
<dbReference type="Gene3D" id="1.10.150.240">
    <property type="entry name" value="Putative phosphatase, domain 2"/>
    <property type="match status" value="1"/>
</dbReference>
<organism evidence="2 3">
    <name type="scientific">Bradyrhizobium erythrophlei</name>
    <dbReference type="NCBI Taxonomy" id="1437360"/>
    <lineage>
        <taxon>Bacteria</taxon>
        <taxon>Pseudomonadati</taxon>
        <taxon>Pseudomonadota</taxon>
        <taxon>Alphaproteobacteria</taxon>
        <taxon>Hyphomicrobiales</taxon>
        <taxon>Nitrobacteraceae</taxon>
        <taxon>Bradyrhizobium</taxon>
    </lineage>
</organism>
<evidence type="ECO:0000313" key="3">
    <source>
        <dbReference type="Proteomes" id="UP000189796"/>
    </source>
</evidence>
<dbReference type="InterPro" id="IPR036412">
    <property type="entry name" value="HAD-like_sf"/>
</dbReference>
<dbReference type="PANTHER" id="PTHR43316">
    <property type="entry name" value="HYDROLASE, HALOACID DELAHOGENASE-RELATED"/>
    <property type="match status" value="1"/>
</dbReference>
<dbReference type="GO" id="GO:0016787">
    <property type="term" value="F:hydrolase activity"/>
    <property type="evidence" value="ECO:0007669"/>
    <property type="project" value="UniProtKB-KW"/>
</dbReference>
<evidence type="ECO:0000256" key="1">
    <source>
        <dbReference type="ARBA" id="ARBA00022801"/>
    </source>
</evidence>
<accession>A0A1M5X7C2</accession>
<gene>
    <name evidence="2" type="ORF">SAMN05443248_7067</name>
</gene>
<dbReference type="Pfam" id="PF00702">
    <property type="entry name" value="Hydrolase"/>
    <property type="match status" value="1"/>
</dbReference>
<evidence type="ECO:0000313" key="2">
    <source>
        <dbReference type="EMBL" id="SHH95394.1"/>
    </source>
</evidence>
<proteinExistence type="predicted"/>
<dbReference type="InterPro" id="IPR023214">
    <property type="entry name" value="HAD_sf"/>
</dbReference>
<dbReference type="SUPFAM" id="SSF56784">
    <property type="entry name" value="HAD-like"/>
    <property type="match status" value="1"/>
</dbReference>
<dbReference type="Gene3D" id="3.40.50.1000">
    <property type="entry name" value="HAD superfamily/HAD-like"/>
    <property type="match status" value="1"/>
</dbReference>
<dbReference type="InterPro" id="IPR023198">
    <property type="entry name" value="PGP-like_dom2"/>
</dbReference>